<feature type="region of interest" description="Disordered" evidence="2">
    <location>
        <begin position="1"/>
        <end position="25"/>
    </location>
</feature>
<feature type="coiled-coil region" evidence="1">
    <location>
        <begin position="106"/>
        <end position="245"/>
    </location>
</feature>
<evidence type="ECO:0008006" key="5">
    <source>
        <dbReference type="Google" id="ProtNLM"/>
    </source>
</evidence>
<feature type="compositionally biased region" description="Low complexity" evidence="2">
    <location>
        <begin position="642"/>
        <end position="652"/>
    </location>
</feature>
<evidence type="ECO:0000313" key="4">
    <source>
        <dbReference type="Proteomes" id="UP000179807"/>
    </source>
</evidence>
<accession>A0A1J4KGR2</accession>
<comment type="caution">
    <text evidence="3">The sequence shown here is derived from an EMBL/GenBank/DDBJ whole genome shotgun (WGS) entry which is preliminary data.</text>
</comment>
<protein>
    <recommendedName>
        <fullName evidence="5">Viral A-type inclusion protein</fullName>
    </recommendedName>
</protein>
<feature type="region of interest" description="Disordered" evidence="2">
    <location>
        <begin position="598"/>
        <end position="654"/>
    </location>
</feature>
<keyword evidence="1" id="KW-0175">Coiled coil</keyword>
<dbReference type="RefSeq" id="XP_068362124.1">
    <property type="nucleotide sequence ID" value="XM_068502434.1"/>
</dbReference>
<feature type="compositionally biased region" description="Acidic residues" evidence="2">
    <location>
        <begin position="348"/>
        <end position="365"/>
    </location>
</feature>
<evidence type="ECO:0000256" key="2">
    <source>
        <dbReference type="SAM" id="MobiDB-lite"/>
    </source>
</evidence>
<evidence type="ECO:0000313" key="3">
    <source>
        <dbReference type="EMBL" id="OHT08988.1"/>
    </source>
</evidence>
<dbReference type="AlphaFoldDB" id="A0A1J4KGR2"/>
<feature type="compositionally biased region" description="Basic and acidic residues" evidence="2">
    <location>
        <begin position="299"/>
        <end position="309"/>
    </location>
</feature>
<dbReference type="Proteomes" id="UP000179807">
    <property type="component" value="Unassembled WGS sequence"/>
</dbReference>
<feature type="region of interest" description="Disordered" evidence="2">
    <location>
        <begin position="298"/>
        <end position="365"/>
    </location>
</feature>
<name>A0A1J4KGR2_9EUKA</name>
<organism evidence="3 4">
    <name type="scientific">Tritrichomonas foetus</name>
    <dbReference type="NCBI Taxonomy" id="1144522"/>
    <lineage>
        <taxon>Eukaryota</taxon>
        <taxon>Metamonada</taxon>
        <taxon>Parabasalia</taxon>
        <taxon>Tritrichomonadida</taxon>
        <taxon>Tritrichomonadidae</taxon>
        <taxon>Tritrichomonas</taxon>
    </lineage>
</organism>
<feature type="coiled-coil region" evidence="1">
    <location>
        <begin position="995"/>
        <end position="1022"/>
    </location>
</feature>
<feature type="compositionally biased region" description="Basic and acidic residues" evidence="2">
    <location>
        <begin position="329"/>
        <end position="344"/>
    </location>
</feature>
<keyword evidence="4" id="KW-1185">Reference proteome</keyword>
<feature type="compositionally biased region" description="Polar residues" evidence="2">
    <location>
        <begin position="311"/>
        <end position="328"/>
    </location>
</feature>
<feature type="compositionally biased region" description="Basic and acidic residues" evidence="2">
    <location>
        <begin position="616"/>
        <end position="630"/>
    </location>
</feature>
<gene>
    <name evidence="3" type="ORF">TRFO_22223</name>
</gene>
<dbReference type="VEuPathDB" id="TrichDB:TRFO_22223"/>
<dbReference type="GeneID" id="94837138"/>
<proteinExistence type="predicted"/>
<reference evidence="3" key="1">
    <citation type="submission" date="2016-10" db="EMBL/GenBank/DDBJ databases">
        <authorList>
            <person name="Benchimol M."/>
            <person name="Almeida L.G."/>
            <person name="Vasconcelos A.T."/>
            <person name="Perreira-Neves A."/>
            <person name="Rosa I.A."/>
            <person name="Tasca T."/>
            <person name="Bogo M.R."/>
            <person name="de Souza W."/>
        </authorList>
    </citation>
    <scope>NUCLEOTIDE SEQUENCE [LARGE SCALE GENOMIC DNA]</scope>
    <source>
        <strain evidence="3">K</strain>
    </source>
</reference>
<dbReference type="EMBL" id="MLAK01000651">
    <property type="protein sequence ID" value="OHT08988.1"/>
    <property type="molecule type" value="Genomic_DNA"/>
</dbReference>
<evidence type="ECO:0000256" key="1">
    <source>
        <dbReference type="SAM" id="Coils"/>
    </source>
</evidence>
<feature type="coiled-coil region" evidence="1">
    <location>
        <begin position="765"/>
        <end position="874"/>
    </location>
</feature>
<sequence>MDNRNDNSDIVKNLNESENHDNEGEVVDRIADQLKLKTPTTEKALIKSISEKLAKSKQLKEELIDTFDLPKNTHTEYIVTALNAKFASQGQHEELDSSDEQLRIQLSQVSHELNIARDQMRSLRENEQQQELTILELQKKINGLQNHDILNDMSTEIVDKKIDIARCKNEMTSLRNENEKLLRFKEKAQKRIIQLQKAFKENNEKNDSLSNKVEELKQEVQNKENEKLELVKKQKQLEQEKQEELQYPFEQLLAQMESQSKEISEEAMVRMALLDAIQKLTTVNSILEQRLDQSTQRISELENSREEAIKNQANQKQSNETNKVNTKPQKNETKNNKQRNDNNKNNDNSDDDESCDDESKEVIDESAIESAKSAIQSTNEELKLQLNGILSNNDLTVSKRLISTISTMAGSIHQTNTYDEGSSVLEERNQLLLDTVGSLLKFLNTMIESQEIQSWALSKYDFQESQQMLTSQAQTISQFMKDHCIEYLEDSNTILSAFVEQNDPFQLENTVKIIISKYQSVKTNEGKDLLILLHQSLAAGLLLQSYALQVTQHWSAQGEEVKELKSHIEELEQANERIAEDLKQEVEKTQEAIDKFNQMQDQKAHLEISDSSTGPTHKEDGNSQHSHDCSYNEEEEEEEASSKVSINSSMSSTKCDEEYIKELEHKLDSTRKSLEKYRTAIKGVKAALRTEVNNGNHSNIIINSLRSVDELESDHSENTQTFDPNLPIIQSRTNDQIMSEDQAIDKIPNTETVMKGTDEIDDIKSTDYSKQIEELTEENQRLNDQIKKLHQRANEKFAKIQESVQRSRAQMKEQFFKQKRTLAHQNQKLADALQKEIKMRENLEKKNEEINSEINELKQKNRQLTIDNKLITAKLNGRDEEIKREKSISESQWKLKQYNLQTSVQSKIEQYRQETDKKLTEFLISAVNLFKEHVDVNQTITCESVYEILSEVANRLTNFTKQANEMDKVHEVMKGENSNNNSDKSNQSTNPAKKIEELVKENKNYSDQIHTLSTENSNLKKQLKTKDSALASRSPAREWEEWAIPIYKKLTGSKATKPASYLLRKFIENALEQVLNENQSMNETQNDMSYTALSRTNASNNCGISNQPDVKVWNLCSVVIAAIRLQKMTNTFKSAQEITKTKFKANAPGISSSFASGQKFVRKNNETQSNM</sequence>